<dbReference type="EMBL" id="CP041016">
    <property type="protein sequence ID" value="QDC36883.1"/>
    <property type="molecule type" value="Genomic_DNA"/>
</dbReference>
<dbReference type="RefSeq" id="WP_140041867.1">
    <property type="nucleotide sequence ID" value="NZ_CP041016.1"/>
</dbReference>
<proteinExistence type="predicted"/>
<protein>
    <submittedName>
        <fullName evidence="2">Uncharacterized protein</fullName>
    </submittedName>
</protein>
<keyword evidence="1" id="KW-0812">Transmembrane</keyword>
<evidence type="ECO:0000256" key="1">
    <source>
        <dbReference type="SAM" id="Phobius"/>
    </source>
</evidence>
<organism evidence="2 3">
    <name type="scientific">Sphingobium fuliginis ATCC 27551</name>
    <dbReference type="NCBI Taxonomy" id="1208342"/>
    <lineage>
        <taxon>Bacteria</taxon>
        <taxon>Pseudomonadati</taxon>
        <taxon>Pseudomonadota</taxon>
        <taxon>Alphaproteobacteria</taxon>
        <taxon>Sphingomonadales</taxon>
        <taxon>Sphingomonadaceae</taxon>
        <taxon>Sphingobium</taxon>
    </lineage>
</organism>
<sequence length="154" mass="16653">MADRASVTISIGGVLPSFLIGALCAAIRHDGAGRDWDSGPFLDEDIAGGEVLVLCGHEIAWGMFEALETFCRVHGLPFARWSGSCRSSFGPERVVYDGTSEPRHFLATDDDEILFSMEEIQRLGSLDAIEAHYAFANRIVPPLTVDSTPPAEKG</sequence>
<keyword evidence="1" id="KW-0472">Membrane</keyword>
<name>A0A5B8CC89_SPHSA</name>
<gene>
    <name evidence="2" type="ORF">FIL70_06250</name>
</gene>
<keyword evidence="1" id="KW-1133">Transmembrane helix</keyword>
<feature type="transmembrane region" description="Helical" evidence="1">
    <location>
        <begin position="6"/>
        <end position="27"/>
    </location>
</feature>
<accession>A0A5B8CC89</accession>
<reference evidence="2 3" key="1">
    <citation type="submission" date="2019-06" db="EMBL/GenBank/DDBJ databases">
        <title>Genome organization and adaptive potential of archetypical organophosphate degarding Sphingobium fuliginis ATCC 27551.</title>
        <authorList>
            <person name="Sarwar A."/>
            <person name="Parthasarathy S."/>
            <person name="Singh C."/>
            <person name="Siddavattam D."/>
        </authorList>
    </citation>
    <scope>NUCLEOTIDE SEQUENCE [LARGE SCALE GENOMIC DNA]</scope>
    <source>
        <strain evidence="2 3">ATCC 27551</strain>
    </source>
</reference>
<evidence type="ECO:0000313" key="3">
    <source>
        <dbReference type="Proteomes" id="UP000311469"/>
    </source>
</evidence>
<evidence type="ECO:0000313" key="2">
    <source>
        <dbReference type="EMBL" id="QDC36883.1"/>
    </source>
</evidence>
<dbReference type="Proteomes" id="UP000311469">
    <property type="component" value="Chromosome cSF1"/>
</dbReference>
<dbReference type="AlphaFoldDB" id="A0A5B8CC89"/>
<dbReference type="KEGG" id="sufl:FIL70_06250"/>